<gene>
    <name evidence="3" type="ORF">NTEN_LOCUS16757</name>
</gene>
<protein>
    <recommendedName>
        <fullName evidence="2">Piwi domain-containing protein</fullName>
    </recommendedName>
</protein>
<dbReference type="Pfam" id="PF02171">
    <property type="entry name" value="Piwi"/>
    <property type="match status" value="1"/>
</dbReference>
<dbReference type="InterPro" id="IPR036085">
    <property type="entry name" value="PAZ_dom_sf"/>
</dbReference>
<dbReference type="GO" id="GO:0003676">
    <property type="term" value="F:nucleic acid binding"/>
    <property type="evidence" value="ECO:0007669"/>
    <property type="project" value="InterPro"/>
</dbReference>
<dbReference type="PROSITE" id="PS50822">
    <property type="entry name" value="PIWI"/>
    <property type="match status" value="1"/>
</dbReference>
<proteinExistence type="predicted"/>
<dbReference type="InterPro" id="IPR012337">
    <property type="entry name" value="RNaseH-like_sf"/>
</dbReference>
<feature type="domain" description="Piwi" evidence="2">
    <location>
        <begin position="306"/>
        <end position="470"/>
    </location>
</feature>
<feature type="region of interest" description="Disordered" evidence="1">
    <location>
        <begin position="495"/>
        <end position="535"/>
    </location>
</feature>
<dbReference type="InterPro" id="IPR036397">
    <property type="entry name" value="RNaseH_sf"/>
</dbReference>
<name>A0A6H5H6Z6_9HEMI</name>
<dbReference type="EMBL" id="CADCXU010024446">
    <property type="protein sequence ID" value="CAB0011900.1"/>
    <property type="molecule type" value="Genomic_DNA"/>
</dbReference>
<dbReference type="Gene3D" id="3.40.50.2300">
    <property type="match status" value="1"/>
</dbReference>
<dbReference type="SUPFAM" id="SSF101690">
    <property type="entry name" value="PAZ domain"/>
    <property type="match status" value="1"/>
</dbReference>
<dbReference type="CDD" id="cd04658">
    <property type="entry name" value="Piwi_piwi-like_Euk"/>
    <property type="match status" value="1"/>
</dbReference>
<evidence type="ECO:0000313" key="3">
    <source>
        <dbReference type="EMBL" id="CAB0011900.1"/>
    </source>
</evidence>
<dbReference type="Gene3D" id="3.30.420.10">
    <property type="entry name" value="Ribonuclease H-like superfamily/Ribonuclease H"/>
    <property type="match status" value="1"/>
</dbReference>
<dbReference type="SMART" id="SM00950">
    <property type="entry name" value="Piwi"/>
    <property type="match status" value="1"/>
</dbReference>
<keyword evidence="4" id="KW-1185">Reference proteome</keyword>
<feature type="compositionally biased region" description="Basic and acidic residues" evidence="1">
    <location>
        <begin position="500"/>
        <end position="527"/>
    </location>
</feature>
<dbReference type="SUPFAM" id="SSF53098">
    <property type="entry name" value="Ribonuclease H-like"/>
    <property type="match status" value="1"/>
</dbReference>
<dbReference type="InterPro" id="IPR003165">
    <property type="entry name" value="Piwi"/>
</dbReference>
<feature type="compositionally biased region" description="Gly residues" evidence="1">
    <location>
        <begin position="1"/>
        <end position="11"/>
    </location>
</feature>
<feature type="region of interest" description="Disordered" evidence="1">
    <location>
        <begin position="1"/>
        <end position="109"/>
    </location>
</feature>
<sequence length="535" mass="59186">MSGMSRGGGRGDAVRRLLESRRSDSQEKTAVGEEPQPSTASTSDLPMPGGRGMFLSRLASGISRGLLPRSSPAPSYHTEPTPGPTVSAPVSKPATAPPLQATPPSQPAQPLMGMGRAKLLSMVSRLEVWPGFVTAIQNFEGGVMLCCDASYRVLRTQTVYELIWGITLAATNEVLPARTIDLEKIFFGRGTESAGTIKCDWTRGATNNPVLSAVNFDRWVMICTERDRKIAEEFIRVCQQKGPRMGLQVANPRLVTIQNDDTQKYLQQLMQLRKENVDIVVILLPLQRADKYAAVKKYCCIDSPVPSQKNTMVIGIDTYHDAKQRGSSVGAIVASLNAPLTRWFSRIYSQDAGQELIDGLVMAFVACLHKYKETNGNFPDQVIIYRDGVGDGQLSICKDYEVQQLVRAASCDVPGYEPKFLFVVCQKQINTRFFAKAGRDFVNPSPGTVMDHTITRRELFDFFLVSQSVNQRSNWDFRAQEVRVIELMLRPAAQNGSRSEAGERGERNGDAELRGCEREGRLRKETARMPQNGAL</sequence>
<evidence type="ECO:0000259" key="2">
    <source>
        <dbReference type="PROSITE" id="PS50822"/>
    </source>
</evidence>
<organism evidence="3 4">
    <name type="scientific">Nesidiocoris tenuis</name>
    <dbReference type="NCBI Taxonomy" id="355587"/>
    <lineage>
        <taxon>Eukaryota</taxon>
        <taxon>Metazoa</taxon>
        <taxon>Ecdysozoa</taxon>
        <taxon>Arthropoda</taxon>
        <taxon>Hexapoda</taxon>
        <taxon>Insecta</taxon>
        <taxon>Pterygota</taxon>
        <taxon>Neoptera</taxon>
        <taxon>Paraneoptera</taxon>
        <taxon>Hemiptera</taxon>
        <taxon>Heteroptera</taxon>
        <taxon>Panheteroptera</taxon>
        <taxon>Cimicomorpha</taxon>
        <taxon>Miridae</taxon>
        <taxon>Dicyphina</taxon>
        <taxon>Nesidiocoris</taxon>
    </lineage>
</organism>
<dbReference type="AlphaFoldDB" id="A0A6H5H6Z6"/>
<feature type="compositionally biased region" description="Basic and acidic residues" evidence="1">
    <location>
        <begin position="12"/>
        <end position="31"/>
    </location>
</feature>
<accession>A0A6H5H6Z6</accession>
<dbReference type="PANTHER" id="PTHR22891">
    <property type="entry name" value="EUKARYOTIC TRANSLATION INITIATION FACTOR 2C"/>
    <property type="match status" value="1"/>
</dbReference>
<evidence type="ECO:0000313" key="4">
    <source>
        <dbReference type="Proteomes" id="UP000479000"/>
    </source>
</evidence>
<dbReference type="OrthoDB" id="445936at2759"/>
<reference evidence="3 4" key="1">
    <citation type="submission" date="2020-02" db="EMBL/GenBank/DDBJ databases">
        <authorList>
            <person name="Ferguson B K."/>
        </authorList>
    </citation>
    <scope>NUCLEOTIDE SEQUENCE [LARGE SCALE GENOMIC DNA]</scope>
</reference>
<evidence type="ECO:0000256" key="1">
    <source>
        <dbReference type="SAM" id="MobiDB-lite"/>
    </source>
</evidence>
<dbReference type="Proteomes" id="UP000479000">
    <property type="component" value="Unassembled WGS sequence"/>
</dbReference>